<name>A0AAV5H185_9BASI</name>
<sequence length="170" mass="18878">MSHAVDSTHPVDPSIARMTEEAAKQKAVATQEKRELAGDADYHDHKHLDNNVNNPNALLENPLQGISHDRLEAMGRAFAREKGLAEFEEEFAKGAQVAQDPLAFESLMLLNDEDRNVLRREVGMDESVTNGANLFWPEQFGLVTDPARDPNASTNQWVRASRFSALLVNA</sequence>
<protein>
    <submittedName>
        <fullName evidence="2">Uncharacterized protein</fullName>
    </submittedName>
</protein>
<organism evidence="2 3">
    <name type="scientific">Rhodotorula paludigena</name>
    <dbReference type="NCBI Taxonomy" id="86838"/>
    <lineage>
        <taxon>Eukaryota</taxon>
        <taxon>Fungi</taxon>
        <taxon>Dikarya</taxon>
        <taxon>Basidiomycota</taxon>
        <taxon>Pucciniomycotina</taxon>
        <taxon>Microbotryomycetes</taxon>
        <taxon>Sporidiobolales</taxon>
        <taxon>Sporidiobolaceae</taxon>
        <taxon>Rhodotorula</taxon>
    </lineage>
</organism>
<keyword evidence="3" id="KW-1185">Reference proteome</keyword>
<gene>
    <name evidence="2" type="ORF">Rhopal_007575-T1</name>
</gene>
<dbReference type="EMBL" id="BQKY01000017">
    <property type="protein sequence ID" value="GJN94493.1"/>
    <property type="molecule type" value="Genomic_DNA"/>
</dbReference>
<comment type="caution">
    <text evidence="2">The sequence shown here is derived from an EMBL/GenBank/DDBJ whole genome shotgun (WGS) entry which is preliminary data.</text>
</comment>
<dbReference type="Proteomes" id="UP001342314">
    <property type="component" value="Unassembled WGS sequence"/>
</dbReference>
<reference evidence="2 3" key="1">
    <citation type="submission" date="2021-12" db="EMBL/GenBank/DDBJ databases">
        <title>High titer production of polyol ester of fatty acids by Rhodotorula paludigena BS15 towards product separation-free biomass refinery.</title>
        <authorList>
            <person name="Mano J."/>
            <person name="Ono H."/>
            <person name="Tanaka T."/>
            <person name="Naito K."/>
            <person name="Sushida H."/>
            <person name="Ike M."/>
            <person name="Tokuyasu K."/>
            <person name="Kitaoka M."/>
        </authorList>
    </citation>
    <scope>NUCLEOTIDE SEQUENCE [LARGE SCALE GENOMIC DNA]</scope>
    <source>
        <strain evidence="2 3">BS15</strain>
    </source>
</reference>
<proteinExistence type="predicted"/>
<evidence type="ECO:0000256" key="1">
    <source>
        <dbReference type="SAM" id="MobiDB-lite"/>
    </source>
</evidence>
<evidence type="ECO:0000313" key="2">
    <source>
        <dbReference type="EMBL" id="GJN94493.1"/>
    </source>
</evidence>
<dbReference type="AlphaFoldDB" id="A0AAV5H185"/>
<evidence type="ECO:0000313" key="3">
    <source>
        <dbReference type="Proteomes" id="UP001342314"/>
    </source>
</evidence>
<accession>A0AAV5H185</accession>
<feature type="region of interest" description="Disordered" evidence="1">
    <location>
        <begin position="1"/>
        <end position="30"/>
    </location>
</feature>